<dbReference type="Pfam" id="PF22148">
    <property type="entry name" value="Fervidolysin_NPro-like"/>
    <property type="match status" value="1"/>
</dbReference>
<dbReference type="InterPro" id="IPR015500">
    <property type="entry name" value="Peptidase_S8_subtilisin-rel"/>
</dbReference>
<dbReference type="PANTHER" id="PTHR43806">
    <property type="entry name" value="PEPTIDASE S8"/>
    <property type="match status" value="1"/>
</dbReference>
<dbReference type="PROSITE" id="PS51892">
    <property type="entry name" value="SUBTILASE"/>
    <property type="match status" value="1"/>
</dbReference>
<dbReference type="GO" id="GO:0006508">
    <property type="term" value="P:proteolysis"/>
    <property type="evidence" value="ECO:0007669"/>
    <property type="project" value="UniProtKB-KW"/>
</dbReference>
<dbReference type="GO" id="GO:0004252">
    <property type="term" value="F:serine-type endopeptidase activity"/>
    <property type="evidence" value="ECO:0007669"/>
    <property type="project" value="UniProtKB-UniRule"/>
</dbReference>
<keyword evidence="7" id="KW-0732">Signal</keyword>
<evidence type="ECO:0000259" key="8">
    <source>
        <dbReference type="Pfam" id="PF00082"/>
    </source>
</evidence>
<dbReference type="InterPro" id="IPR022398">
    <property type="entry name" value="Peptidase_S8_His-AS"/>
</dbReference>
<evidence type="ECO:0000256" key="5">
    <source>
        <dbReference type="PIRSR" id="PIRSR615500-1"/>
    </source>
</evidence>
<dbReference type="OrthoDB" id="9798386at2"/>
<gene>
    <name evidence="10" type="ORF">C8D99_1391</name>
</gene>
<organism evidence="10 11">
    <name type="scientific">Aminivibrio pyruvatiphilus</name>
    <dbReference type="NCBI Taxonomy" id="1005740"/>
    <lineage>
        <taxon>Bacteria</taxon>
        <taxon>Thermotogati</taxon>
        <taxon>Synergistota</taxon>
        <taxon>Synergistia</taxon>
        <taxon>Synergistales</taxon>
        <taxon>Aminobacteriaceae</taxon>
        <taxon>Aminivibrio</taxon>
    </lineage>
</organism>
<feature type="domain" description="Peptidase S8/S53" evidence="8">
    <location>
        <begin position="156"/>
        <end position="363"/>
    </location>
</feature>
<dbReference type="InterPro" id="IPR023828">
    <property type="entry name" value="Peptidase_S8_Ser-AS"/>
</dbReference>
<feature type="active site" description="Charge relay system" evidence="5 6">
    <location>
        <position position="525"/>
    </location>
</feature>
<evidence type="ECO:0000313" key="11">
    <source>
        <dbReference type="Proteomes" id="UP000295066"/>
    </source>
</evidence>
<evidence type="ECO:0000256" key="4">
    <source>
        <dbReference type="ARBA" id="ARBA00022825"/>
    </source>
</evidence>
<evidence type="ECO:0000259" key="9">
    <source>
        <dbReference type="Pfam" id="PF22148"/>
    </source>
</evidence>
<proteinExistence type="inferred from homology"/>
<feature type="active site" description="Charge relay system" evidence="5 6">
    <location>
        <position position="163"/>
    </location>
</feature>
<keyword evidence="11" id="KW-1185">Reference proteome</keyword>
<feature type="active site" description="Charge relay system" evidence="5 6">
    <location>
        <position position="202"/>
    </location>
</feature>
<dbReference type="InterPro" id="IPR050131">
    <property type="entry name" value="Peptidase_S8_subtilisin-like"/>
</dbReference>
<dbReference type="EMBL" id="SORI01000039">
    <property type="protein sequence ID" value="TDY52094.1"/>
    <property type="molecule type" value="Genomic_DNA"/>
</dbReference>
<keyword evidence="3 6" id="KW-0378">Hydrolase</keyword>
<dbReference type="InterPro" id="IPR054399">
    <property type="entry name" value="Fervidolysin-like_N_prodom"/>
</dbReference>
<feature type="chain" id="PRO_5020779102" evidence="7">
    <location>
        <begin position="27"/>
        <end position="583"/>
    </location>
</feature>
<dbReference type="SUPFAM" id="SSF52743">
    <property type="entry name" value="Subtilisin-like"/>
    <property type="match status" value="1"/>
</dbReference>
<dbReference type="AlphaFoldDB" id="A0A4R8LW31"/>
<keyword evidence="4 6" id="KW-0720">Serine protease</keyword>
<evidence type="ECO:0000256" key="7">
    <source>
        <dbReference type="SAM" id="SignalP"/>
    </source>
</evidence>
<dbReference type="PROSITE" id="PS00137">
    <property type="entry name" value="SUBTILASE_HIS"/>
    <property type="match status" value="1"/>
</dbReference>
<evidence type="ECO:0000256" key="6">
    <source>
        <dbReference type="PROSITE-ProRule" id="PRU01240"/>
    </source>
</evidence>
<protein>
    <submittedName>
        <fullName evidence="10">Subtilase family protein</fullName>
    </submittedName>
</protein>
<evidence type="ECO:0000256" key="1">
    <source>
        <dbReference type="ARBA" id="ARBA00011073"/>
    </source>
</evidence>
<comment type="similarity">
    <text evidence="1 6">Belongs to the peptidase S8 family.</text>
</comment>
<evidence type="ECO:0000313" key="10">
    <source>
        <dbReference type="EMBL" id="TDY52094.1"/>
    </source>
</evidence>
<reference evidence="10 11" key="1">
    <citation type="submission" date="2019-03" db="EMBL/GenBank/DDBJ databases">
        <title>Genomic Encyclopedia of Type Strains, Phase IV (KMG-IV): sequencing the most valuable type-strain genomes for metagenomic binning, comparative biology and taxonomic classification.</title>
        <authorList>
            <person name="Goeker M."/>
        </authorList>
    </citation>
    <scope>NUCLEOTIDE SEQUENCE [LARGE SCALE GENOMIC DNA]</scope>
    <source>
        <strain evidence="10 11">DSM 25964</strain>
    </source>
</reference>
<dbReference type="Pfam" id="PF00082">
    <property type="entry name" value="Peptidase_S8"/>
    <property type="match status" value="2"/>
</dbReference>
<dbReference type="InterPro" id="IPR000209">
    <property type="entry name" value="Peptidase_S8/S53_dom"/>
</dbReference>
<evidence type="ECO:0000256" key="2">
    <source>
        <dbReference type="ARBA" id="ARBA00022670"/>
    </source>
</evidence>
<dbReference type="Proteomes" id="UP000295066">
    <property type="component" value="Unassembled WGS sequence"/>
</dbReference>
<dbReference type="PANTHER" id="PTHR43806:SF11">
    <property type="entry name" value="CEREVISIN-RELATED"/>
    <property type="match status" value="1"/>
</dbReference>
<accession>A0A4R8LW31</accession>
<dbReference type="InterPro" id="IPR036852">
    <property type="entry name" value="Peptidase_S8/S53_dom_sf"/>
</dbReference>
<feature type="domain" description="Fervidolysin-like N-terminal prodomain" evidence="9">
    <location>
        <begin position="29"/>
        <end position="107"/>
    </location>
</feature>
<comment type="caution">
    <text evidence="10">The sequence shown here is derived from an EMBL/GenBank/DDBJ whole genome shotgun (WGS) entry which is preliminary data.</text>
</comment>
<dbReference type="PROSITE" id="PS00138">
    <property type="entry name" value="SUBTILASE_SER"/>
    <property type="match status" value="1"/>
</dbReference>
<feature type="signal peptide" evidence="7">
    <location>
        <begin position="1"/>
        <end position="26"/>
    </location>
</feature>
<dbReference type="Gene3D" id="3.40.50.200">
    <property type="entry name" value="Peptidase S8/S53 domain"/>
    <property type="match status" value="2"/>
</dbReference>
<dbReference type="PROSITE" id="PS51257">
    <property type="entry name" value="PROKAR_LIPOPROTEIN"/>
    <property type="match status" value="1"/>
</dbReference>
<dbReference type="PRINTS" id="PR00723">
    <property type="entry name" value="SUBTILISIN"/>
</dbReference>
<name>A0A4R8LW31_9BACT</name>
<keyword evidence="2 6" id="KW-0645">Protease</keyword>
<feature type="domain" description="Peptidase S8/S53" evidence="8">
    <location>
        <begin position="514"/>
        <end position="549"/>
    </location>
</feature>
<sequence>MHRWGKGFFCLFVTGVLLISSGCAFASIPEGAEYVPGEALVMFKTGASSSSASLAAASVNASDHRVFAALSRTVGKQVMLVRSPGTATEELIARLGSMPDVEAAEPNYIRRVFATVPNDTYFGNQWGLSNTGSSGGVRGADVSAPDGWDIRNAAHGKVVAILDTGADLSHPDLAANLWTDGSGKSGYDFVNNDDDPEDDNGHGTHVAGIIGAVGNNGLGVSGVAWNVKMIPLKIGDGVGRVFTSAEIAAMDWILEKKDAGVDIAVVNGSYGGYASSLVQQNAISGLANKGIIFVAAAGNESNNNDLMPSYPACYDLPNIISVAATDKYDTLADFSNFGKNTVHLAAPGEGILSSYTSYTPSAGDPFFDDVSDIARWIHGAEEGSVDGWSAGTFDSRPVLMSGYETDNTSWILPKDAIDLSGTLEEPIVLGFPAALDIMEGEDFLRVYFSSDNGAAWTEVYEISANTDYYFIDFRISVPDSFKTREFLFKIELETGSTGAGLNGIMMGETGVGGAESLYSSLDGTSMAAPFVTGAVALAASQFPDQSPRTRVLENVDTIDSLKNLTITGGRLPTSPFFPRKQGF</sequence>
<evidence type="ECO:0000256" key="3">
    <source>
        <dbReference type="ARBA" id="ARBA00022801"/>
    </source>
</evidence>